<keyword evidence="2 3" id="KW-0501">Molybdenum cofactor biosynthesis</keyword>
<feature type="domain" description="MoeA N-terminal and linker" evidence="4">
    <location>
        <begin position="6"/>
        <end position="143"/>
    </location>
</feature>
<dbReference type="AlphaFoldDB" id="A0A378N7D8"/>
<keyword evidence="3" id="KW-0479">Metal-binding</keyword>
<comment type="cofactor">
    <cofactor evidence="3">
        <name>Mg(2+)</name>
        <dbReference type="ChEBI" id="CHEBI:18420"/>
    </cofactor>
</comment>
<keyword evidence="3" id="KW-0500">Molybdenum</keyword>
<dbReference type="Gene3D" id="2.170.190.11">
    <property type="entry name" value="Molybdopterin biosynthesis moea protein, domain 3"/>
    <property type="match status" value="1"/>
</dbReference>
<dbReference type="SUPFAM" id="SSF63882">
    <property type="entry name" value="MoeA N-terminal region -like"/>
    <property type="match status" value="1"/>
</dbReference>
<dbReference type="EMBL" id="UGPN01000002">
    <property type="protein sequence ID" value="STY64300.1"/>
    <property type="molecule type" value="Genomic_DNA"/>
</dbReference>
<evidence type="ECO:0000256" key="2">
    <source>
        <dbReference type="ARBA" id="ARBA00023150"/>
    </source>
</evidence>
<reference evidence="5 6" key="1">
    <citation type="submission" date="2018-06" db="EMBL/GenBank/DDBJ databases">
        <authorList>
            <consortium name="Pathogen Informatics"/>
            <person name="Doyle S."/>
        </authorList>
    </citation>
    <scope>NUCLEOTIDE SEQUENCE [LARGE SCALE GENOMIC DNA]</scope>
    <source>
        <strain evidence="5 6">NCTC10638</strain>
    </source>
</reference>
<dbReference type="GO" id="GO:0005829">
    <property type="term" value="C:cytosol"/>
    <property type="evidence" value="ECO:0007669"/>
    <property type="project" value="TreeGrafter"/>
</dbReference>
<evidence type="ECO:0000256" key="1">
    <source>
        <dbReference type="ARBA" id="ARBA00005046"/>
    </source>
</evidence>
<comment type="pathway">
    <text evidence="1 3">Cofactor biosynthesis; molybdopterin biosynthesis.</text>
</comment>
<dbReference type="Proteomes" id="UP000254802">
    <property type="component" value="Unassembled WGS sequence"/>
</dbReference>
<dbReference type="Pfam" id="PF03453">
    <property type="entry name" value="MoeA_N"/>
    <property type="match status" value="1"/>
</dbReference>
<dbReference type="FunFam" id="2.170.190.11:FF:000001">
    <property type="entry name" value="Molybdopterin molybdenumtransferase"/>
    <property type="match status" value="1"/>
</dbReference>
<evidence type="ECO:0000256" key="3">
    <source>
        <dbReference type="RuleBase" id="RU365090"/>
    </source>
</evidence>
<sequence length="146" mass="15723">MALLALSDALDNMLARLSTPKLVEQLPLNECANRVLAEDIFSPINVPNFDNSAMDGYAVRISDLAQNLTLNVAGKAFAGNPFNGEIKAGECVRIMTGALVPKGVDAVVMQEETTLNSDGSVTFNHIPKLGSNIRRIGKMLNRGHWS</sequence>
<gene>
    <name evidence="5" type="primary">moeA_2</name>
    <name evidence="5" type="ORF">NCTC10638_03477</name>
</gene>
<evidence type="ECO:0000313" key="5">
    <source>
        <dbReference type="EMBL" id="STY64300.1"/>
    </source>
</evidence>
<comment type="function">
    <text evidence="3">Catalyzes the insertion of molybdate into adenylated molybdopterin with the concomitant release of AMP.</text>
</comment>
<dbReference type="GO" id="GO:0061599">
    <property type="term" value="F:molybdopterin molybdotransferase activity"/>
    <property type="evidence" value="ECO:0007669"/>
    <property type="project" value="UniProtKB-UniRule"/>
</dbReference>
<keyword evidence="3 5" id="KW-0808">Transferase</keyword>
<evidence type="ECO:0000313" key="6">
    <source>
        <dbReference type="Proteomes" id="UP000254802"/>
    </source>
</evidence>
<dbReference type="Gene3D" id="3.90.105.10">
    <property type="entry name" value="Molybdopterin biosynthesis moea protein, domain 2"/>
    <property type="match status" value="1"/>
</dbReference>
<dbReference type="GO" id="GO:0046872">
    <property type="term" value="F:metal ion binding"/>
    <property type="evidence" value="ECO:0007669"/>
    <property type="project" value="UniProtKB-UniRule"/>
</dbReference>
<dbReference type="InterPro" id="IPR036135">
    <property type="entry name" value="MoeA_linker/N_sf"/>
</dbReference>
<dbReference type="InterPro" id="IPR005110">
    <property type="entry name" value="MoeA_linker/N"/>
</dbReference>
<accession>A0A378N7D8</accession>
<evidence type="ECO:0000259" key="4">
    <source>
        <dbReference type="Pfam" id="PF03453"/>
    </source>
</evidence>
<dbReference type="PANTHER" id="PTHR10192:SF5">
    <property type="entry name" value="GEPHYRIN"/>
    <property type="match status" value="1"/>
</dbReference>
<protein>
    <recommendedName>
        <fullName evidence="3">Molybdopterin molybdenumtransferase</fullName>
        <ecNumber evidence="3">2.10.1.1</ecNumber>
    </recommendedName>
</protein>
<dbReference type="PANTHER" id="PTHR10192">
    <property type="entry name" value="MOLYBDOPTERIN BIOSYNTHESIS PROTEIN"/>
    <property type="match status" value="1"/>
</dbReference>
<dbReference type="EC" id="2.10.1.1" evidence="3"/>
<dbReference type="UniPathway" id="UPA00344"/>
<keyword evidence="3" id="KW-0460">Magnesium</keyword>
<dbReference type="InterPro" id="IPR038987">
    <property type="entry name" value="MoeA-like"/>
</dbReference>
<dbReference type="GO" id="GO:0006777">
    <property type="term" value="P:Mo-molybdopterin cofactor biosynthetic process"/>
    <property type="evidence" value="ECO:0007669"/>
    <property type="project" value="UniProtKB-UniRule"/>
</dbReference>
<organism evidence="5 6">
    <name type="scientific">Mannheimia haemolytica</name>
    <name type="common">Pasteurella haemolytica</name>
    <dbReference type="NCBI Taxonomy" id="75985"/>
    <lineage>
        <taxon>Bacteria</taxon>
        <taxon>Pseudomonadati</taxon>
        <taxon>Pseudomonadota</taxon>
        <taxon>Gammaproteobacteria</taxon>
        <taxon>Pasteurellales</taxon>
        <taxon>Pasteurellaceae</taxon>
        <taxon>Mannheimia</taxon>
    </lineage>
</organism>
<name>A0A378N7D8_MANHA</name>
<comment type="similarity">
    <text evidence="3">Belongs to the MoeA family.</text>
</comment>
<comment type="catalytic activity">
    <reaction evidence="3">
        <text>adenylyl-molybdopterin + molybdate = Mo-molybdopterin + AMP + H(+)</text>
        <dbReference type="Rhea" id="RHEA:35047"/>
        <dbReference type="ChEBI" id="CHEBI:15378"/>
        <dbReference type="ChEBI" id="CHEBI:36264"/>
        <dbReference type="ChEBI" id="CHEBI:62727"/>
        <dbReference type="ChEBI" id="CHEBI:71302"/>
        <dbReference type="ChEBI" id="CHEBI:456215"/>
    </reaction>
</comment>
<proteinExistence type="inferred from homology"/>